<dbReference type="PROSITE" id="PS51186">
    <property type="entry name" value="GNAT"/>
    <property type="match status" value="1"/>
</dbReference>
<feature type="domain" description="N-acetyltransferase" evidence="3">
    <location>
        <begin position="11"/>
        <end position="161"/>
    </location>
</feature>
<gene>
    <name evidence="4" type="ORF">ACFFJ2_11120</name>
</gene>
<proteinExistence type="predicted"/>
<dbReference type="Proteomes" id="UP001589755">
    <property type="component" value="Unassembled WGS sequence"/>
</dbReference>
<dbReference type="EC" id="2.3.1.-" evidence="4"/>
<dbReference type="PANTHER" id="PTHR43877:SF1">
    <property type="entry name" value="ACETYLTRANSFERASE"/>
    <property type="match status" value="1"/>
</dbReference>
<protein>
    <submittedName>
        <fullName evidence="4">GNAT family N-acetyltransferase</fullName>
        <ecNumber evidence="4">2.3.1.-</ecNumber>
    </submittedName>
</protein>
<dbReference type="InterPro" id="IPR050832">
    <property type="entry name" value="Bact_Acetyltransf"/>
</dbReference>
<dbReference type="RefSeq" id="WP_261519771.1">
    <property type="nucleotide sequence ID" value="NZ_JAODNW010000007.1"/>
</dbReference>
<dbReference type="PANTHER" id="PTHR43877">
    <property type="entry name" value="AMINOALKYLPHOSPHONATE N-ACETYLTRANSFERASE-RELATED-RELATED"/>
    <property type="match status" value="1"/>
</dbReference>
<comment type="caution">
    <text evidence="4">The sequence shown here is derived from an EMBL/GenBank/DDBJ whole genome shotgun (WGS) entry which is preliminary data.</text>
</comment>
<keyword evidence="2 4" id="KW-0012">Acyltransferase</keyword>
<evidence type="ECO:0000313" key="5">
    <source>
        <dbReference type="Proteomes" id="UP001589755"/>
    </source>
</evidence>
<organism evidence="4 5">
    <name type="scientific">Chelativorans intermedius</name>
    <dbReference type="NCBI Taxonomy" id="515947"/>
    <lineage>
        <taxon>Bacteria</taxon>
        <taxon>Pseudomonadati</taxon>
        <taxon>Pseudomonadota</taxon>
        <taxon>Alphaproteobacteria</taxon>
        <taxon>Hyphomicrobiales</taxon>
        <taxon>Phyllobacteriaceae</taxon>
        <taxon>Chelativorans</taxon>
    </lineage>
</organism>
<dbReference type="Gene3D" id="3.40.630.30">
    <property type="match status" value="1"/>
</dbReference>
<name>A0ABV6D8F8_9HYPH</name>
<keyword evidence="5" id="KW-1185">Reference proteome</keyword>
<dbReference type="InterPro" id="IPR016181">
    <property type="entry name" value="Acyl_CoA_acyltransferase"/>
</dbReference>
<dbReference type="EMBL" id="JBHLXD010000016">
    <property type="protein sequence ID" value="MFC0208947.1"/>
    <property type="molecule type" value="Genomic_DNA"/>
</dbReference>
<evidence type="ECO:0000256" key="1">
    <source>
        <dbReference type="ARBA" id="ARBA00022679"/>
    </source>
</evidence>
<sequence length="189" mass="19868">MPGEHDAPAGYAIRAYRRQDAAALAAVDARASALFAAFGYPSLATGAALTPQAFHALAGTKGTLVAVDRDGAPVGHAVLHPLAGFLHLRELAVDPVHGRRGVGTALLCAAVTRSVQAGHRGVSLTTFRDLPFNERFYARQGFVECALETAPPALARQFHAELPTGISVEKRLLMLRRNKKGLESAAAGP</sequence>
<dbReference type="Pfam" id="PF00583">
    <property type="entry name" value="Acetyltransf_1"/>
    <property type="match status" value="1"/>
</dbReference>
<evidence type="ECO:0000259" key="3">
    <source>
        <dbReference type="PROSITE" id="PS51186"/>
    </source>
</evidence>
<dbReference type="InterPro" id="IPR000182">
    <property type="entry name" value="GNAT_dom"/>
</dbReference>
<dbReference type="SUPFAM" id="SSF55729">
    <property type="entry name" value="Acyl-CoA N-acyltransferases (Nat)"/>
    <property type="match status" value="1"/>
</dbReference>
<evidence type="ECO:0000313" key="4">
    <source>
        <dbReference type="EMBL" id="MFC0208947.1"/>
    </source>
</evidence>
<reference evidence="4 5" key="1">
    <citation type="submission" date="2024-09" db="EMBL/GenBank/DDBJ databases">
        <authorList>
            <person name="Sun Q."/>
            <person name="Mori K."/>
        </authorList>
    </citation>
    <scope>NUCLEOTIDE SEQUENCE [LARGE SCALE GENOMIC DNA]</scope>
    <source>
        <strain evidence="4 5">CCM 8543</strain>
    </source>
</reference>
<dbReference type="CDD" id="cd04301">
    <property type="entry name" value="NAT_SF"/>
    <property type="match status" value="1"/>
</dbReference>
<keyword evidence="1 4" id="KW-0808">Transferase</keyword>
<evidence type="ECO:0000256" key="2">
    <source>
        <dbReference type="ARBA" id="ARBA00023315"/>
    </source>
</evidence>
<dbReference type="GO" id="GO:0016746">
    <property type="term" value="F:acyltransferase activity"/>
    <property type="evidence" value="ECO:0007669"/>
    <property type="project" value="UniProtKB-KW"/>
</dbReference>
<accession>A0ABV6D8F8</accession>